<dbReference type="RefSeq" id="WP_094021950.1">
    <property type="nucleotide sequence ID" value="NZ_FXYF01000008.1"/>
</dbReference>
<evidence type="ECO:0000313" key="2">
    <source>
        <dbReference type="Proteomes" id="UP000207598"/>
    </source>
</evidence>
<keyword evidence="2" id="KW-1185">Reference proteome</keyword>
<organism evidence="1 2">
    <name type="scientific">Maliponia aquimaris</name>
    <dbReference type="NCBI Taxonomy" id="1673631"/>
    <lineage>
        <taxon>Bacteria</taxon>
        <taxon>Pseudomonadati</taxon>
        <taxon>Pseudomonadota</taxon>
        <taxon>Alphaproteobacteria</taxon>
        <taxon>Rhodobacterales</taxon>
        <taxon>Paracoccaceae</taxon>
        <taxon>Maliponia</taxon>
    </lineage>
</organism>
<reference evidence="1 2" key="1">
    <citation type="submission" date="2017-05" db="EMBL/GenBank/DDBJ databases">
        <authorList>
            <person name="Song R."/>
            <person name="Chenine A.L."/>
            <person name="Ruprecht R.M."/>
        </authorList>
    </citation>
    <scope>NUCLEOTIDE SEQUENCE [LARGE SCALE GENOMIC DNA]</scope>
    <source>
        <strain evidence="1 2">CECT 8898</strain>
    </source>
</reference>
<dbReference type="OrthoDB" id="7830139at2"/>
<evidence type="ECO:0008006" key="3">
    <source>
        <dbReference type="Google" id="ProtNLM"/>
    </source>
</evidence>
<dbReference type="Proteomes" id="UP000207598">
    <property type="component" value="Unassembled WGS sequence"/>
</dbReference>
<accession>A0A238KQT2</accession>
<dbReference type="EMBL" id="FXYF01000008">
    <property type="protein sequence ID" value="SMX45135.1"/>
    <property type="molecule type" value="Genomic_DNA"/>
</dbReference>
<evidence type="ECO:0000313" key="1">
    <source>
        <dbReference type="EMBL" id="SMX45135.1"/>
    </source>
</evidence>
<protein>
    <recommendedName>
        <fullName evidence="3">Plant Basic Secretory Protein</fullName>
    </recommendedName>
</protein>
<gene>
    <name evidence="1" type="ORF">MAA8898_03151</name>
</gene>
<proteinExistence type="predicted"/>
<dbReference type="InterPro" id="IPR046579">
    <property type="entry name" value="DUF6639"/>
</dbReference>
<name>A0A238KQT2_9RHOB</name>
<dbReference type="AlphaFoldDB" id="A0A238KQT2"/>
<dbReference type="Pfam" id="PF20344">
    <property type="entry name" value="DUF6639"/>
    <property type="match status" value="1"/>
</dbReference>
<sequence length="229" mass="25232">MARRPGLTGVTAGLVLAALWWGPGTAQHPCDNGLVTVRSEYPNLVGQVCDAADRAFDIFADCGAGLPDTVVVRTEQEILGNCLGLFHCGKVIVEVLTPEAIRDTVEPDGLYGHIAPDEMFESIVIHELTHALYDGTPCTAEFTECFVTSEYLAYALQFEALSQEARAPWLEQFDPQVPVSRDAISLGMLMLRNDDFALSAWAHLTQREDRCDWINGILDGDIVFTRPQY</sequence>